<dbReference type="Proteomes" id="UP000290572">
    <property type="component" value="Unassembled WGS sequence"/>
</dbReference>
<reference evidence="1 2" key="1">
    <citation type="submission" date="2018-03" db="EMBL/GenBank/DDBJ databases">
        <title>Draft genome sequence of Rohu Carp (Labeo rohita).</title>
        <authorList>
            <person name="Das P."/>
            <person name="Kushwaha B."/>
            <person name="Joshi C.G."/>
            <person name="Kumar D."/>
            <person name="Nagpure N.S."/>
            <person name="Sahoo L."/>
            <person name="Das S.P."/>
            <person name="Bit A."/>
            <person name="Patnaik S."/>
            <person name="Meher P.K."/>
            <person name="Jayasankar P."/>
            <person name="Koringa P.G."/>
            <person name="Patel N.V."/>
            <person name="Hinsu A.T."/>
            <person name="Kumar R."/>
            <person name="Pandey M."/>
            <person name="Agarwal S."/>
            <person name="Srivastava S."/>
            <person name="Singh M."/>
            <person name="Iquebal M.A."/>
            <person name="Jaiswal S."/>
            <person name="Angadi U.B."/>
            <person name="Kumar N."/>
            <person name="Raza M."/>
            <person name="Shah T.M."/>
            <person name="Rai A."/>
            <person name="Jena J.K."/>
        </authorList>
    </citation>
    <scope>NUCLEOTIDE SEQUENCE [LARGE SCALE GENOMIC DNA]</scope>
    <source>
        <strain evidence="1">DASCIFA01</strain>
        <tissue evidence="1">Testis</tissue>
    </source>
</reference>
<keyword evidence="2" id="KW-1185">Reference proteome</keyword>
<proteinExistence type="predicted"/>
<protein>
    <submittedName>
        <fullName evidence="1">Uncharacterized protein</fullName>
    </submittedName>
</protein>
<dbReference type="AlphaFoldDB" id="A0A498NK34"/>
<comment type="caution">
    <text evidence="1">The sequence shown here is derived from an EMBL/GenBank/DDBJ whole genome shotgun (WGS) entry which is preliminary data.</text>
</comment>
<evidence type="ECO:0000313" key="2">
    <source>
        <dbReference type="Proteomes" id="UP000290572"/>
    </source>
</evidence>
<name>A0A498NK34_LABRO</name>
<evidence type="ECO:0000313" key="1">
    <source>
        <dbReference type="EMBL" id="RXN32201.1"/>
    </source>
</evidence>
<dbReference type="EMBL" id="QBIY01011402">
    <property type="protein sequence ID" value="RXN32201.1"/>
    <property type="molecule type" value="Genomic_DNA"/>
</dbReference>
<sequence>MEVCKKEEVCHHEGYDASHPLKSHSIEQSRSPEMAHPADGLLLLVPSLGRVLLSWEGGLPTLGEVRLLKHKVLYSDDRQEDKHGHSFVKFDEDIVKRSCDKAVGKYSSV</sequence>
<gene>
    <name evidence="1" type="ORF">ROHU_004682</name>
</gene>
<organism evidence="1 2">
    <name type="scientific">Labeo rohita</name>
    <name type="common">Indian major carp</name>
    <name type="synonym">Cyprinus rohita</name>
    <dbReference type="NCBI Taxonomy" id="84645"/>
    <lineage>
        <taxon>Eukaryota</taxon>
        <taxon>Metazoa</taxon>
        <taxon>Chordata</taxon>
        <taxon>Craniata</taxon>
        <taxon>Vertebrata</taxon>
        <taxon>Euteleostomi</taxon>
        <taxon>Actinopterygii</taxon>
        <taxon>Neopterygii</taxon>
        <taxon>Teleostei</taxon>
        <taxon>Ostariophysi</taxon>
        <taxon>Cypriniformes</taxon>
        <taxon>Cyprinidae</taxon>
        <taxon>Labeoninae</taxon>
        <taxon>Labeonini</taxon>
        <taxon>Labeo</taxon>
    </lineage>
</organism>
<accession>A0A498NK34</accession>